<dbReference type="PROSITE" id="PS51186">
    <property type="entry name" value="GNAT"/>
    <property type="match status" value="1"/>
</dbReference>
<dbReference type="SUPFAM" id="SSF55729">
    <property type="entry name" value="Acyl-CoA N-acyltransferases (Nat)"/>
    <property type="match status" value="1"/>
</dbReference>
<dbReference type="AlphaFoldDB" id="A0A1G8C6B0"/>
<dbReference type="InterPro" id="IPR051538">
    <property type="entry name" value="Acyl-CoA_Synth/Transferase"/>
</dbReference>
<dbReference type="Pfam" id="PF13549">
    <property type="entry name" value="ATP-grasp_5"/>
    <property type="match status" value="1"/>
</dbReference>
<dbReference type="GO" id="GO:0016874">
    <property type="term" value="F:ligase activity"/>
    <property type="evidence" value="ECO:0007669"/>
    <property type="project" value="UniProtKB-KW"/>
</dbReference>
<dbReference type="Gene3D" id="3.30.470.20">
    <property type="entry name" value="ATP-grasp fold, B domain"/>
    <property type="match status" value="1"/>
</dbReference>
<name>A0A1G8C6B0_9RHOO</name>
<dbReference type="GO" id="GO:0005524">
    <property type="term" value="F:ATP binding"/>
    <property type="evidence" value="ECO:0007669"/>
    <property type="project" value="UniProtKB-KW"/>
</dbReference>
<evidence type="ECO:0000313" key="6">
    <source>
        <dbReference type="Proteomes" id="UP000198607"/>
    </source>
</evidence>
<dbReference type="SUPFAM" id="SSF51735">
    <property type="entry name" value="NAD(P)-binding Rossmann-fold domains"/>
    <property type="match status" value="1"/>
</dbReference>
<dbReference type="InterPro" id="IPR003781">
    <property type="entry name" value="CoA-bd"/>
</dbReference>
<dbReference type="PANTHER" id="PTHR43334">
    <property type="entry name" value="ACETATE--COA LIGASE [ADP-FORMING]"/>
    <property type="match status" value="1"/>
</dbReference>
<organism evidence="5 6">
    <name type="scientific">Propionivibrio dicarboxylicus</name>
    <dbReference type="NCBI Taxonomy" id="83767"/>
    <lineage>
        <taxon>Bacteria</taxon>
        <taxon>Pseudomonadati</taxon>
        <taxon>Pseudomonadota</taxon>
        <taxon>Betaproteobacteria</taxon>
        <taxon>Rhodocyclales</taxon>
        <taxon>Rhodocyclaceae</taxon>
        <taxon>Propionivibrio</taxon>
    </lineage>
</organism>
<dbReference type="Pfam" id="PF13380">
    <property type="entry name" value="CoA_binding_2"/>
    <property type="match status" value="1"/>
</dbReference>
<dbReference type="InterPro" id="IPR032875">
    <property type="entry name" value="Succ_CoA_lig_flav_dom"/>
</dbReference>
<dbReference type="GO" id="GO:0016747">
    <property type="term" value="F:acyltransferase activity, transferring groups other than amino-acyl groups"/>
    <property type="evidence" value="ECO:0007669"/>
    <property type="project" value="InterPro"/>
</dbReference>
<dbReference type="InterPro" id="IPR036291">
    <property type="entry name" value="NAD(P)-bd_dom_sf"/>
</dbReference>
<dbReference type="InterPro" id="IPR016181">
    <property type="entry name" value="Acyl_CoA_acyltransferase"/>
</dbReference>
<protein>
    <submittedName>
        <fullName evidence="5">Acetyltransferase</fullName>
    </submittedName>
</protein>
<proteinExistence type="predicted"/>
<dbReference type="Gene3D" id="3.30.1490.20">
    <property type="entry name" value="ATP-grasp fold, A domain"/>
    <property type="match status" value="1"/>
</dbReference>
<evidence type="ECO:0000256" key="1">
    <source>
        <dbReference type="ARBA" id="ARBA00022598"/>
    </source>
</evidence>
<dbReference type="Pfam" id="PF13607">
    <property type="entry name" value="Succ_CoA_lig"/>
    <property type="match status" value="1"/>
</dbReference>
<dbReference type="STRING" id="83767.SAMN05660652_01677"/>
<reference evidence="5 6" key="1">
    <citation type="submission" date="2016-10" db="EMBL/GenBank/DDBJ databases">
        <authorList>
            <person name="de Groot N.N."/>
        </authorList>
    </citation>
    <scope>NUCLEOTIDE SEQUENCE [LARGE SCALE GENOMIC DNA]</scope>
    <source>
        <strain evidence="5 6">DSM 5885</strain>
    </source>
</reference>
<dbReference type="InterPro" id="IPR000182">
    <property type="entry name" value="GNAT_dom"/>
</dbReference>
<evidence type="ECO:0000256" key="2">
    <source>
        <dbReference type="ARBA" id="ARBA00022741"/>
    </source>
</evidence>
<dbReference type="InterPro" id="IPR016102">
    <property type="entry name" value="Succinyl-CoA_synth-like"/>
</dbReference>
<dbReference type="EMBL" id="FNCY01000005">
    <property type="protein sequence ID" value="SDH40460.1"/>
    <property type="molecule type" value="Genomic_DNA"/>
</dbReference>
<sequence>MQDRHPLTRLFAANSVAVVGASEREHAIGMVVFRNLQNAGYAGRLYPVNPRHDAIFGVPAYKTLGEIGAPIDVAVICTAAATIPDILKQCGKCGIAGVILVTPYAGLAETGTRLERRTLKIARGLGIRVLGPDNAGILRPDIGLHAATAGPAVKAGRLALVTSSPALCSAMLDHAAKAETGFSSVIVTGAAKDIATPEILDYLASDPLTLGILLHLDRIDDARAFMSALRATTRTKPVVALRTTDANAPIDDAVLEAALRRAGAVRVRSLGEWLDAATILVRGRLTGGTQLAIVADDPASGALASTRAAERGLALASFATSTRKALAAAQGAGRTLEGAIQLSRDDTPYALRKTVEALLADDAVDVILSVLAAQAPTPPHKLSRVLTDAAAKTDKPMLAGWTGSSAGVAGRQLLRRHGIPAFETPEAAIDAFALLAEDFRQQARLRRIPTPTGLPPWREADGARLLIDAARQQGRTRLSCGERHAVLRSVGIDTPVVTRTQTPNEAIAAALQAGFPVILRADAAPSSPAATMTRRADSVGAVRAAFDALLAATRATTPEGTIDGLWVEADPDRPQAIMLQLSVRQDAHFGPTLRLGRADPWAPQALALLPLDRLQAQDLIASAHLPALTIGAALALEAVLLGVSLLCSQNASLDALDIGRLRIDALGALAAEIDITLAAETRQAPHPRPAIAPYPLHWVRDWVLPDGERITLRPIAPEDADIEQEFVRHLSDESKYYRFMDALRELTPATLIRFTQIDYAREMALLATIAEGKTERVIGVARYVVCADGETAEFALVVADAWQKRGIGRQLMAALIEEAQEKGIRRMVGDVLAMNAKMLRLAGALGFSSHPDPEDSTIQRISRALDV</sequence>
<dbReference type="Gene3D" id="3.40.50.261">
    <property type="entry name" value="Succinyl-CoA synthetase domains"/>
    <property type="match status" value="2"/>
</dbReference>
<dbReference type="Pfam" id="PF00583">
    <property type="entry name" value="Acetyltransf_1"/>
    <property type="match status" value="1"/>
</dbReference>
<dbReference type="SUPFAM" id="SSF56059">
    <property type="entry name" value="Glutathione synthetase ATP-binding domain-like"/>
    <property type="match status" value="1"/>
</dbReference>
<evidence type="ECO:0000256" key="3">
    <source>
        <dbReference type="ARBA" id="ARBA00022840"/>
    </source>
</evidence>
<keyword evidence="5" id="KW-0808">Transferase</keyword>
<gene>
    <name evidence="5" type="ORF">SAMN05660652_01677</name>
</gene>
<dbReference type="PANTHER" id="PTHR43334:SF1">
    <property type="entry name" value="3-HYDROXYPROPIONATE--COA LIGASE [ADP-FORMING]"/>
    <property type="match status" value="1"/>
</dbReference>
<dbReference type="SUPFAM" id="SSF52210">
    <property type="entry name" value="Succinyl-CoA synthetase domains"/>
    <property type="match status" value="2"/>
</dbReference>
<keyword evidence="6" id="KW-1185">Reference proteome</keyword>
<feature type="domain" description="N-acetyltransferase" evidence="4">
    <location>
        <begin position="710"/>
        <end position="867"/>
    </location>
</feature>
<evidence type="ECO:0000259" key="4">
    <source>
        <dbReference type="PROSITE" id="PS51186"/>
    </source>
</evidence>
<dbReference type="Gene3D" id="3.40.630.30">
    <property type="match status" value="1"/>
</dbReference>
<dbReference type="InterPro" id="IPR013815">
    <property type="entry name" value="ATP_grasp_subdomain_1"/>
</dbReference>
<keyword evidence="1" id="KW-0436">Ligase</keyword>
<keyword evidence="3" id="KW-0067">ATP-binding</keyword>
<dbReference type="Proteomes" id="UP000198607">
    <property type="component" value="Unassembled WGS sequence"/>
</dbReference>
<dbReference type="Gene3D" id="3.40.50.720">
    <property type="entry name" value="NAD(P)-binding Rossmann-like Domain"/>
    <property type="match status" value="1"/>
</dbReference>
<keyword evidence="2" id="KW-0547">Nucleotide-binding</keyword>
<accession>A0A1G8C6B0</accession>
<dbReference type="CDD" id="cd04301">
    <property type="entry name" value="NAT_SF"/>
    <property type="match status" value="1"/>
</dbReference>
<dbReference type="RefSeq" id="WP_091936477.1">
    <property type="nucleotide sequence ID" value="NZ_FNCY01000005.1"/>
</dbReference>
<dbReference type="SMART" id="SM00881">
    <property type="entry name" value="CoA_binding"/>
    <property type="match status" value="1"/>
</dbReference>
<evidence type="ECO:0000313" key="5">
    <source>
        <dbReference type="EMBL" id="SDH40460.1"/>
    </source>
</evidence>
<dbReference type="OrthoDB" id="9807426at2"/>